<dbReference type="Gene3D" id="3.40.50.150">
    <property type="entry name" value="Vaccinia Virus protein VP39"/>
    <property type="match status" value="1"/>
</dbReference>
<dbReference type="RefSeq" id="WP_210851879.1">
    <property type="nucleotide sequence ID" value="NZ_JAGQDD010000002.1"/>
</dbReference>
<protein>
    <recommendedName>
        <fullName evidence="3">Methyltransferase type 11 domain-containing protein</fullName>
    </recommendedName>
</protein>
<evidence type="ECO:0000313" key="2">
    <source>
        <dbReference type="Proteomes" id="UP000676246"/>
    </source>
</evidence>
<sequence>MGIDIHNLNLLAHAQDLGVSYTRTLAIGRQALFIEAYELEDHRRLRGLPPLVEPPRPAGAPRYFEPLLTQWLGARSAESVDASAYEQASHLHDMNRPWPADSPLPGQFDAVLDFGCLEHVFDFPVAWRNVTAACRVGGHVLHALPANNLSGHGFYQFSPELFFNLYRPERGFELLGLWFAVKGDRRHWWQVANPRELRRRVNLCNAHEVYMMVLARKLHEPGELPPPQQSDYADDEWLKTPAAAAPASAPGLRQRLHGALGRQGLIDPLRALRDRLRAIGASGWALPAPDYTRVDVHALIRK</sequence>
<accession>A0A940YAU5</accession>
<evidence type="ECO:0000313" key="1">
    <source>
        <dbReference type="EMBL" id="MBQ0929621.1"/>
    </source>
</evidence>
<dbReference type="InterPro" id="IPR029063">
    <property type="entry name" value="SAM-dependent_MTases_sf"/>
</dbReference>
<name>A0A940YAU5_9BURK</name>
<reference evidence="1 2" key="1">
    <citation type="submission" date="2021-04" db="EMBL/GenBank/DDBJ databases">
        <title>The genome sequence of Ideonella sp. 3Y2.</title>
        <authorList>
            <person name="Liu Y."/>
        </authorList>
    </citation>
    <scope>NUCLEOTIDE SEQUENCE [LARGE SCALE GENOMIC DNA]</scope>
    <source>
        <strain evidence="1 2">3Y2</strain>
    </source>
</reference>
<keyword evidence="2" id="KW-1185">Reference proteome</keyword>
<dbReference type="EMBL" id="JAGQDD010000002">
    <property type="protein sequence ID" value="MBQ0929621.1"/>
    <property type="molecule type" value="Genomic_DNA"/>
</dbReference>
<evidence type="ECO:0008006" key="3">
    <source>
        <dbReference type="Google" id="ProtNLM"/>
    </source>
</evidence>
<dbReference type="Proteomes" id="UP000676246">
    <property type="component" value="Unassembled WGS sequence"/>
</dbReference>
<organism evidence="1 2">
    <name type="scientific">Ideonella alba</name>
    <dbReference type="NCBI Taxonomy" id="2824118"/>
    <lineage>
        <taxon>Bacteria</taxon>
        <taxon>Pseudomonadati</taxon>
        <taxon>Pseudomonadota</taxon>
        <taxon>Betaproteobacteria</taxon>
        <taxon>Burkholderiales</taxon>
        <taxon>Sphaerotilaceae</taxon>
        <taxon>Ideonella</taxon>
    </lineage>
</organism>
<dbReference type="SUPFAM" id="SSF53335">
    <property type="entry name" value="S-adenosyl-L-methionine-dependent methyltransferases"/>
    <property type="match status" value="1"/>
</dbReference>
<proteinExistence type="predicted"/>
<dbReference type="AlphaFoldDB" id="A0A940YAU5"/>
<comment type="caution">
    <text evidence="1">The sequence shown here is derived from an EMBL/GenBank/DDBJ whole genome shotgun (WGS) entry which is preliminary data.</text>
</comment>
<gene>
    <name evidence="1" type="ORF">KAK03_03915</name>
</gene>